<dbReference type="Proteomes" id="UP000774617">
    <property type="component" value="Unassembled WGS sequence"/>
</dbReference>
<dbReference type="PANTHER" id="PTHR10543">
    <property type="entry name" value="BETA-CAROTENE DIOXYGENASE"/>
    <property type="match status" value="1"/>
</dbReference>
<dbReference type="EMBL" id="JAGTJR010000088">
    <property type="protein sequence ID" value="KAH7012374.1"/>
    <property type="molecule type" value="Genomic_DNA"/>
</dbReference>
<evidence type="ECO:0000256" key="3">
    <source>
        <dbReference type="ARBA" id="ARBA00022723"/>
    </source>
</evidence>
<evidence type="ECO:0000256" key="2">
    <source>
        <dbReference type="ARBA" id="ARBA00006787"/>
    </source>
</evidence>
<evidence type="ECO:0000256" key="4">
    <source>
        <dbReference type="ARBA" id="ARBA00023002"/>
    </source>
</evidence>
<name>A0ABQ8FR12_9PEZI</name>
<comment type="caution">
    <text evidence="6">The sequence shown here is derived from an EMBL/GenBank/DDBJ whole genome shotgun (WGS) entry which is preliminary data.</text>
</comment>
<organism evidence="6 7">
    <name type="scientific">Macrophomina phaseolina</name>
    <dbReference type="NCBI Taxonomy" id="35725"/>
    <lineage>
        <taxon>Eukaryota</taxon>
        <taxon>Fungi</taxon>
        <taxon>Dikarya</taxon>
        <taxon>Ascomycota</taxon>
        <taxon>Pezizomycotina</taxon>
        <taxon>Dothideomycetes</taxon>
        <taxon>Dothideomycetes incertae sedis</taxon>
        <taxon>Botryosphaeriales</taxon>
        <taxon>Botryosphaeriaceae</taxon>
        <taxon>Macrophomina</taxon>
    </lineage>
</organism>
<keyword evidence="3" id="KW-0479">Metal-binding</keyword>
<dbReference type="InterPro" id="IPR004294">
    <property type="entry name" value="Carotenoid_Oase"/>
</dbReference>
<evidence type="ECO:0000256" key="1">
    <source>
        <dbReference type="ARBA" id="ARBA00001954"/>
    </source>
</evidence>
<accession>A0ABQ8FR12</accession>
<dbReference type="PANTHER" id="PTHR10543:SF89">
    <property type="entry name" value="CAROTENOID 9,10(9',10')-CLEAVAGE DIOXYGENASE 1"/>
    <property type="match status" value="1"/>
</dbReference>
<keyword evidence="5" id="KW-0408">Iron</keyword>
<comment type="cofactor">
    <cofactor evidence="1">
        <name>Fe(2+)</name>
        <dbReference type="ChEBI" id="CHEBI:29033"/>
    </cofactor>
</comment>
<protein>
    <submittedName>
        <fullName evidence="6">Retinal pigment epithelial membrane protein-domain-containing protein</fullName>
    </submittedName>
</protein>
<evidence type="ECO:0000256" key="5">
    <source>
        <dbReference type="ARBA" id="ARBA00023004"/>
    </source>
</evidence>
<evidence type="ECO:0000313" key="7">
    <source>
        <dbReference type="Proteomes" id="UP000774617"/>
    </source>
</evidence>
<gene>
    <name evidence="6" type="ORF">B0J12DRAFT_714835</name>
</gene>
<comment type="similarity">
    <text evidence="2">Belongs to the carotenoid oxygenase family.</text>
</comment>
<keyword evidence="7" id="KW-1185">Reference proteome</keyword>
<reference evidence="6 7" key="1">
    <citation type="journal article" date="2021" name="Nat. Commun.">
        <title>Genetic determinants of endophytism in the Arabidopsis root mycobiome.</title>
        <authorList>
            <person name="Mesny F."/>
            <person name="Miyauchi S."/>
            <person name="Thiergart T."/>
            <person name="Pickel B."/>
            <person name="Atanasova L."/>
            <person name="Karlsson M."/>
            <person name="Huettel B."/>
            <person name="Barry K.W."/>
            <person name="Haridas S."/>
            <person name="Chen C."/>
            <person name="Bauer D."/>
            <person name="Andreopoulos W."/>
            <person name="Pangilinan J."/>
            <person name="LaButti K."/>
            <person name="Riley R."/>
            <person name="Lipzen A."/>
            <person name="Clum A."/>
            <person name="Drula E."/>
            <person name="Henrissat B."/>
            <person name="Kohler A."/>
            <person name="Grigoriev I.V."/>
            <person name="Martin F.M."/>
            <person name="Hacquard S."/>
        </authorList>
    </citation>
    <scope>NUCLEOTIDE SEQUENCE [LARGE SCALE GENOMIC DNA]</scope>
    <source>
        <strain evidence="6 7">MPI-SDFR-AT-0080</strain>
    </source>
</reference>
<proteinExistence type="inferred from homology"/>
<evidence type="ECO:0000313" key="6">
    <source>
        <dbReference type="EMBL" id="KAH7012374.1"/>
    </source>
</evidence>
<sequence>MGSLPVTRAGLKTKWPTVVDLSGSAFPFRLEGEIGDVIVYGDAPPEIDGTFYRMSLGRFVLKKDNGRVDFKIKYVETERYKLERLVHKSFINVIYWANRLLVLEEAANPYEVRAKAFTAHLKVDPFSKELVVFGHYGKKTEELWIKAPWCTMVYDCGITENWLILMLWPFEASIERMKAGGYYWAYTYDRPACFIIVPRRKGPVAGWKEGEYRVYNWHNCMNIHTAGAWEEKDGKVYLEATRVHGNAFPFFPPADGKTQAGEAKGDFVRWELDPSRPSGSRLPHPQVTLELPSEFPRIHERFTSKKYKIVGFCKEPTFIPRNGGAPEGDGWIMSLIEDRRN</sequence>
<dbReference type="Pfam" id="PF03055">
    <property type="entry name" value="RPE65"/>
    <property type="match status" value="1"/>
</dbReference>
<keyword evidence="4" id="KW-0560">Oxidoreductase</keyword>